<dbReference type="EMBL" id="FNEJ01000108">
    <property type="protein sequence ID" value="SDJ65497.1"/>
    <property type="molecule type" value="Genomic_DNA"/>
</dbReference>
<dbReference type="STRING" id="555512.SAMN04487993_11082"/>
<protein>
    <recommendedName>
        <fullName evidence="3">NlpC/P60 family protein</fullName>
    </recommendedName>
</protein>
<dbReference type="Gene3D" id="3.90.1720.10">
    <property type="entry name" value="endopeptidase domain like (from Nostoc punctiforme)"/>
    <property type="match status" value="1"/>
</dbReference>
<dbReference type="InterPro" id="IPR038765">
    <property type="entry name" value="Papain-like_cys_pep_sf"/>
</dbReference>
<dbReference type="AlphaFoldDB" id="A0A1G8VHX1"/>
<organism evidence="1 2">
    <name type="scientific">Salipiger marinus</name>
    <dbReference type="NCBI Taxonomy" id="555512"/>
    <lineage>
        <taxon>Bacteria</taxon>
        <taxon>Pseudomonadati</taxon>
        <taxon>Pseudomonadota</taxon>
        <taxon>Alphaproteobacteria</taxon>
        <taxon>Rhodobacterales</taxon>
        <taxon>Roseobacteraceae</taxon>
        <taxon>Salipiger</taxon>
    </lineage>
</organism>
<feature type="non-terminal residue" evidence="1">
    <location>
        <position position="1"/>
    </location>
</feature>
<keyword evidence="2" id="KW-1185">Reference proteome</keyword>
<evidence type="ECO:0000313" key="2">
    <source>
        <dbReference type="Proteomes" id="UP000199093"/>
    </source>
</evidence>
<dbReference type="SUPFAM" id="SSF54001">
    <property type="entry name" value="Cysteine proteinases"/>
    <property type="match status" value="1"/>
</dbReference>
<evidence type="ECO:0000313" key="1">
    <source>
        <dbReference type="EMBL" id="SDJ65497.1"/>
    </source>
</evidence>
<name>A0A1G8VHX1_9RHOB</name>
<gene>
    <name evidence="1" type="ORF">SAMN04487993_11082</name>
</gene>
<accession>A0A1G8VHX1</accession>
<reference evidence="2" key="1">
    <citation type="submission" date="2016-10" db="EMBL/GenBank/DDBJ databases">
        <authorList>
            <person name="Varghese N."/>
            <person name="Submissions S."/>
        </authorList>
    </citation>
    <scope>NUCLEOTIDE SEQUENCE [LARGE SCALE GENOMIC DNA]</scope>
    <source>
        <strain evidence="2">DSM 26424</strain>
    </source>
</reference>
<sequence>FRRGRWRSHVGLHVARGRMLHMDEGGSQLADPDGPLWRSRFVGAFRHRAREEQA</sequence>
<evidence type="ECO:0008006" key="3">
    <source>
        <dbReference type="Google" id="ProtNLM"/>
    </source>
</evidence>
<dbReference type="Proteomes" id="UP000199093">
    <property type="component" value="Unassembled WGS sequence"/>
</dbReference>
<proteinExistence type="predicted"/>